<dbReference type="HAMAP" id="MF_00299">
    <property type="entry name" value="KptA"/>
    <property type="match status" value="1"/>
</dbReference>
<dbReference type="InterPro" id="IPR042080">
    <property type="entry name" value="RNA_2'-PTrans_N"/>
</dbReference>
<comment type="function">
    <text evidence="4 5">Removes the 2'-phosphate from RNA via an intermediate in which the phosphate is ADP-ribosylated by NAD followed by a presumed transesterification to release the RNA and generate ADP-ribose 1''-2''-cyclic phosphate (APPR&gt;P). May function as an ADP-ribosylase.</text>
</comment>
<dbReference type="EC" id="2.7.1.-" evidence="5"/>
<dbReference type="GO" id="GO:0003950">
    <property type="term" value="F:NAD+ poly-ADP-ribosyltransferase activity"/>
    <property type="evidence" value="ECO:0007669"/>
    <property type="project" value="InterPro"/>
</dbReference>
<evidence type="ECO:0000313" key="7">
    <source>
        <dbReference type="Proteomes" id="UP000178943"/>
    </source>
</evidence>
<dbReference type="Pfam" id="PF01885">
    <property type="entry name" value="PTS_2-RNA"/>
    <property type="match status" value="1"/>
</dbReference>
<comment type="caution">
    <text evidence="6">The sequence shown here is derived from an EMBL/GenBank/DDBJ whole genome shotgun (WGS) entry which is preliminary data.</text>
</comment>
<proteinExistence type="inferred from homology"/>
<dbReference type="SUPFAM" id="SSF56399">
    <property type="entry name" value="ADP-ribosylation"/>
    <property type="match status" value="1"/>
</dbReference>
<name>A0A1F5VLA9_9BACT</name>
<dbReference type="GO" id="GO:0006388">
    <property type="term" value="P:tRNA splicing, via endonucleolytic cleavage and ligation"/>
    <property type="evidence" value="ECO:0007669"/>
    <property type="project" value="UniProtKB-UniRule"/>
</dbReference>
<gene>
    <name evidence="5" type="primary">kptA</name>
    <name evidence="6" type="ORF">A2Y62_09160</name>
</gene>
<dbReference type="Proteomes" id="UP000178943">
    <property type="component" value="Unassembled WGS sequence"/>
</dbReference>
<dbReference type="InterPro" id="IPR002745">
    <property type="entry name" value="Ptrans_KptA/Tpt1"/>
</dbReference>
<dbReference type="PANTHER" id="PTHR12684:SF2">
    <property type="entry name" value="TRNA 2'-PHOSPHOTRANSFERASE 1"/>
    <property type="match status" value="1"/>
</dbReference>
<evidence type="ECO:0000256" key="5">
    <source>
        <dbReference type="HAMAP-Rule" id="MF_00299"/>
    </source>
</evidence>
<evidence type="ECO:0000256" key="2">
    <source>
        <dbReference type="ARBA" id="ARBA00022679"/>
    </source>
</evidence>
<keyword evidence="2 5" id="KW-0808">Transferase</keyword>
<evidence type="ECO:0000256" key="4">
    <source>
        <dbReference type="ARBA" id="ARBA00025212"/>
    </source>
</evidence>
<reference evidence="6 7" key="1">
    <citation type="journal article" date="2016" name="Nat. Commun.">
        <title>Thousands of microbial genomes shed light on interconnected biogeochemical processes in an aquifer system.</title>
        <authorList>
            <person name="Anantharaman K."/>
            <person name="Brown C.T."/>
            <person name="Hug L.A."/>
            <person name="Sharon I."/>
            <person name="Castelle C.J."/>
            <person name="Probst A.J."/>
            <person name="Thomas B.C."/>
            <person name="Singh A."/>
            <person name="Wilkins M.J."/>
            <person name="Karaoz U."/>
            <person name="Brodie E.L."/>
            <person name="Williams K.H."/>
            <person name="Hubbard S.S."/>
            <person name="Banfield J.F."/>
        </authorList>
    </citation>
    <scope>NUCLEOTIDE SEQUENCE [LARGE SCALE GENOMIC DNA]</scope>
</reference>
<accession>A0A1F5VLA9</accession>
<dbReference type="PANTHER" id="PTHR12684">
    <property type="entry name" value="PUTATIVE PHOSPHOTRANSFERASE"/>
    <property type="match status" value="1"/>
</dbReference>
<dbReference type="InterPro" id="IPR022928">
    <property type="entry name" value="RNA_2'-PTrans_KptA"/>
</dbReference>
<dbReference type="AlphaFoldDB" id="A0A1F5VLA9"/>
<dbReference type="Gene3D" id="3.20.170.30">
    <property type="match status" value="1"/>
</dbReference>
<dbReference type="GO" id="GO:0000215">
    <property type="term" value="F:tRNA 2'-phosphotransferase activity"/>
    <property type="evidence" value="ECO:0007669"/>
    <property type="project" value="TreeGrafter"/>
</dbReference>
<dbReference type="Gene3D" id="1.10.10.970">
    <property type="entry name" value="RNA 2'-phosphotransferase, Tpt1/KptA family, N-terminal domain"/>
    <property type="match status" value="1"/>
</dbReference>
<keyword evidence="3 5" id="KW-0520">NAD</keyword>
<dbReference type="InterPro" id="IPR042081">
    <property type="entry name" value="RNA_2'-PTrans_C"/>
</dbReference>
<protein>
    <recommendedName>
        <fullName evidence="5">Probable RNA 2'-phosphotransferase</fullName>
        <ecNumber evidence="5">2.7.1.-</ecNumber>
    </recommendedName>
</protein>
<organism evidence="6 7">
    <name type="scientific">Candidatus Fischerbacteria bacterium RBG_13_37_8</name>
    <dbReference type="NCBI Taxonomy" id="1817863"/>
    <lineage>
        <taxon>Bacteria</taxon>
        <taxon>Candidatus Fischeribacteriota</taxon>
    </lineage>
</organism>
<sequence>MNGKLIKLSKFICKVLRHEPEAIGLELDSEGWVNVDELLLKAKQAGVLFDRETIEMLIQSSDKKRFILSEDRKKIRATHGHSISVALHYEAKEPPEFLYHGTAWRFVSSIKENGLQPKGRQFVHLSVDKETAADVGRRHGKPVILTIKSYEMHANGLIFYKSESGIWLTKSVPPEYIISKE</sequence>
<dbReference type="EMBL" id="MFGW01000149">
    <property type="protein sequence ID" value="OGF63791.1"/>
    <property type="molecule type" value="Genomic_DNA"/>
</dbReference>
<evidence type="ECO:0000313" key="6">
    <source>
        <dbReference type="EMBL" id="OGF63791.1"/>
    </source>
</evidence>
<evidence type="ECO:0000256" key="3">
    <source>
        <dbReference type="ARBA" id="ARBA00023027"/>
    </source>
</evidence>
<evidence type="ECO:0000256" key="1">
    <source>
        <dbReference type="ARBA" id="ARBA00009836"/>
    </source>
</evidence>
<comment type="similarity">
    <text evidence="1 5">Belongs to the KptA/TPT1 family.</text>
</comment>
<dbReference type="STRING" id="1817863.A2Y62_09160"/>